<dbReference type="Pfam" id="PF04542">
    <property type="entry name" value="Sigma70_r2"/>
    <property type="match status" value="1"/>
</dbReference>
<evidence type="ECO:0000313" key="8">
    <source>
        <dbReference type="EMBL" id="PSR27027.1"/>
    </source>
</evidence>
<dbReference type="InterPro" id="IPR007627">
    <property type="entry name" value="RNA_pol_sigma70_r2"/>
</dbReference>
<accession>A0A2T2WXP3</accession>
<dbReference type="PANTHER" id="PTHR43133">
    <property type="entry name" value="RNA POLYMERASE ECF-TYPE SIGMA FACTO"/>
    <property type="match status" value="1"/>
</dbReference>
<evidence type="ECO:0000259" key="7">
    <source>
        <dbReference type="Pfam" id="PF08281"/>
    </source>
</evidence>
<dbReference type="GO" id="GO:0003677">
    <property type="term" value="F:DNA binding"/>
    <property type="evidence" value="ECO:0007669"/>
    <property type="project" value="UniProtKB-KW"/>
</dbReference>
<proteinExistence type="inferred from homology"/>
<dbReference type="GO" id="GO:0016987">
    <property type="term" value="F:sigma factor activity"/>
    <property type="evidence" value="ECO:0007669"/>
    <property type="project" value="UniProtKB-KW"/>
</dbReference>
<dbReference type="Pfam" id="PF08281">
    <property type="entry name" value="Sigma70_r4_2"/>
    <property type="match status" value="1"/>
</dbReference>
<dbReference type="Proteomes" id="UP000242972">
    <property type="component" value="Unassembled WGS sequence"/>
</dbReference>
<evidence type="ECO:0000256" key="1">
    <source>
        <dbReference type="ARBA" id="ARBA00010641"/>
    </source>
</evidence>
<keyword evidence="4" id="KW-0238">DNA-binding</keyword>
<evidence type="ECO:0000256" key="2">
    <source>
        <dbReference type="ARBA" id="ARBA00023015"/>
    </source>
</evidence>
<dbReference type="InterPro" id="IPR039425">
    <property type="entry name" value="RNA_pol_sigma-70-like"/>
</dbReference>
<dbReference type="GO" id="GO:0006352">
    <property type="term" value="P:DNA-templated transcription initiation"/>
    <property type="evidence" value="ECO:0007669"/>
    <property type="project" value="InterPro"/>
</dbReference>
<dbReference type="SUPFAM" id="SSF88659">
    <property type="entry name" value="Sigma3 and sigma4 domains of RNA polymerase sigma factors"/>
    <property type="match status" value="1"/>
</dbReference>
<evidence type="ECO:0000313" key="9">
    <source>
        <dbReference type="Proteomes" id="UP000242972"/>
    </source>
</evidence>
<protein>
    <submittedName>
        <fullName evidence="8">RNA polymerase subunit sigma</fullName>
    </submittedName>
</protein>
<organism evidence="8 9">
    <name type="scientific">Sulfobacillus benefaciens</name>
    <dbReference type="NCBI Taxonomy" id="453960"/>
    <lineage>
        <taxon>Bacteria</taxon>
        <taxon>Bacillati</taxon>
        <taxon>Bacillota</taxon>
        <taxon>Clostridia</taxon>
        <taxon>Eubacteriales</taxon>
        <taxon>Clostridiales Family XVII. Incertae Sedis</taxon>
        <taxon>Sulfobacillus</taxon>
    </lineage>
</organism>
<dbReference type="NCBIfam" id="TIGR02937">
    <property type="entry name" value="sigma70-ECF"/>
    <property type="match status" value="1"/>
</dbReference>
<evidence type="ECO:0000256" key="4">
    <source>
        <dbReference type="ARBA" id="ARBA00023125"/>
    </source>
</evidence>
<dbReference type="InterPro" id="IPR013325">
    <property type="entry name" value="RNA_pol_sigma_r2"/>
</dbReference>
<dbReference type="PANTHER" id="PTHR43133:SF52">
    <property type="entry name" value="ECF RNA POLYMERASE SIGMA FACTOR SIGL"/>
    <property type="match status" value="1"/>
</dbReference>
<dbReference type="EMBL" id="PXYW01000114">
    <property type="protein sequence ID" value="PSR27027.1"/>
    <property type="molecule type" value="Genomic_DNA"/>
</dbReference>
<dbReference type="Gene3D" id="1.10.10.10">
    <property type="entry name" value="Winged helix-like DNA-binding domain superfamily/Winged helix DNA-binding domain"/>
    <property type="match status" value="1"/>
</dbReference>
<evidence type="ECO:0000259" key="6">
    <source>
        <dbReference type="Pfam" id="PF04542"/>
    </source>
</evidence>
<dbReference type="SUPFAM" id="SSF88946">
    <property type="entry name" value="Sigma2 domain of RNA polymerase sigma factors"/>
    <property type="match status" value="1"/>
</dbReference>
<feature type="domain" description="RNA polymerase sigma-70 region 2" evidence="6">
    <location>
        <begin position="5"/>
        <end position="71"/>
    </location>
</feature>
<keyword evidence="5" id="KW-0804">Transcription</keyword>
<dbReference type="Gene3D" id="1.10.1740.10">
    <property type="match status" value="1"/>
</dbReference>
<dbReference type="CDD" id="cd06171">
    <property type="entry name" value="Sigma70_r4"/>
    <property type="match status" value="1"/>
</dbReference>
<keyword evidence="2" id="KW-0805">Transcription regulation</keyword>
<gene>
    <name evidence="8" type="ORF">C7B46_19615</name>
</gene>
<dbReference type="InterPro" id="IPR036388">
    <property type="entry name" value="WH-like_DNA-bd_sf"/>
</dbReference>
<keyword evidence="3" id="KW-0731">Sigma factor</keyword>
<dbReference type="AlphaFoldDB" id="A0A2T2WXP3"/>
<dbReference type="InterPro" id="IPR014284">
    <property type="entry name" value="RNA_pol_sigma-70_dom"/>
</dbReference>
<feature type="domain" description="RNA polymerase sigma factor 70 region 4 type 2" evidence="7">
    <location>
        <begin position="102"/>
        <end position="152"/>
    </location>
</feature>
<dbReference type="InterPro" id="IPR013249">
    <property type="entry name" value="RNA_pol_sigma70_r4_t2"/>
</dbReference>
<dbReference type="InterPro" id="IPR013324">
    <property type="entry name" value="RNA_pol_sigma_r3/r4-like"/>
</dbReference>
<comment type="caution">
    <text evidence="8">The sequence shown here is derived from an EMBL/GenBank/DDBJ whole genome shotgun (WGS) entry which is preliminary data.</text>
</comment>
<name>A0A2T2WXP3_9FIRM</name>
<comment type="similarity">
    <text evidence="1">Belongs to the sigma-70 factor family. ECF subfamily.</text>
</comment>
<evidence type="ECO:0000256" key="5">
    <source>
        <dbReference type="ARBA" id="ARBA00023163"/>
    </source>
</evidence>
<evidence type="ECO:0000256" key="3">
    <source>
        <dbReference type="ARBA" id="ARBA00023082"/>
    </source>
</evidence>
<reference evidence="8 9" key="1">
    <citation type="journal article" date="2014" name="BMC Genomics">
        <title>Comparison of environmental and isolate Sulfobacillus genomes reveals diverse carbon, sulfur, nitrogen, and hydrogen metabolisms.</title>
        <authorList>
            <person name="Justice N.B."/>
            <person name="Norman A."/>
            <person name="Brown C.T."/>
            <person name="Singh A."/>
            <person name="Thomas B.C."/>
            <person name="Banfield J.F."/>
        </authorList>
    </citation>
    <scope>NUCLEOTIDE SEQUENCE [LARGE SCALE GENOMIC DNA]</scope>
    <source>
        <strain evidence="8">AMDSBA4</strain>
    </source>
</reference>
<sequence>MDPWIDQWGNKIAQFILAYVHDRGIAQDLAQEVFLRLDQWHRQHPDAPVHGGWLYTTARHLIIDHQRQVRRSQGEVAWNEQSMGSTAVTPSFEDRIAMQITVQQAMDRLAPKERECLWLFYYQELSVDTIARQLGLSPGNVRTRLLRARRRLAKLLGR</sequence>